<feature type="transmembrane region" description="Helical" evidence="6">
    <location>
        <begin position="41"/>
        <end position="60"/>
    </location>
</feature>
<feature type="transmembrane region" description="Helical" evidence="6">
    <location>
        <begin position="129"/>
        <end position="149"/>
    </location>
</feature>
<evidence type="ECO:0000256" key="2">
    <source>
        <dbReference type="ARBA" id="ARBA00022448"/>
    </source>
</evidence>
<feature type="transmembrane region" description="Helical" evidence="6">
    <location>
        <begin position="228"/>
        <end position="249"/>
    </location>
</feature>
<dbReference type="PANTHER" id="PTHR42718:SF9">
    <property type="entry name" value="MAJOR FACILITATOR SUPERFAMILY MULTIDRUG TRANSPORTER MFSC"/>
    <property type="match status" value="1"/>
</dbReference>
<feature type="transmembrane region" description="Helical" evidence="6">
    <location>
        <begin position="161"/>
        <end position="179"/>
    </location>
</feature>
<dbReference type="EMBL" id="JBHSSM010000012">
    <property type="protein sequence ID" value="MFC6314640.1"/>
    <property type="molecule type" value="Genomic_DNA"/>
</dbReference>
<keyword evidence="9" id="KW-1185">Reference proteome</keyword>
<comment type="caution">
    <text evidence="8">The sequence shown here is derived from an EMBL/GenBank/DDBJ whole genome shotgun (WGS) entry which is preliminary data.</text>
</comment>
<evidence type="ECO:0000256" key="3">
    <source>
        <dbReference type="ARBA" id="ARBA00022692"/>
    </source>
</evidence>
<evidence type="ECO:0000256" key="1">
    <source>
        <dbReference type="ARBA" id="ARBA00004651"/>
    </source>
</evidence>
<dbReference type="Proteomes" id="UP001596310">
    <property type="component" value="Unassembled WGS sequence"/>
</dbReference>
<feature type="domain" description="Major facilitator superfamily (MFS) profile" evidence="7">
    <location>
        <begin position="1"/>
        <end position="422"/>
    </location>
</feature>
<keyword evidence="5 6" id="KW-0472">Membrane</keyword>
<dbReference type="PANTHER" id="PTHR42718">
    <property type="entry name" value="MAJOR FACILITATOR SUPERFAMILY MULTIDRUG TRANSPORTER MFSC"/>
    <property type="match status" value="1"/>
</dbReference>
<accession>A0ABW1UNJ4</accession>
<proteinExistence type="predicted"/>
<evidence type="ECO:0000256" key="6">
    <source>
        <dbReference type="SAM" id="Phobius"/>
    </source>
</evidence>
<feature type="transmembrane region" description="Helical" evidence="6">
    <location>
        <begin position="356"/>
        <end position="378"/>
    </location>
</feature>
<keyword evidence="3 6" id="KW-0812">Transmembrane</keyword>
<dbReference type="Gene3D" id="1.20.1250.20">
    <property type="entry name" value="MFS general substrate transporter like domains"/>
    <property type="match status" value="1"/>
</dbReference>
<feature type="transmembrane region" description="Helical" evidence="6">
    <location>
        <begin position="100"/>
        <end position="123"/>
    </location>
</feature>
<dbReference type="InterPro" id="IPR011701">
    <property type="entry name" value="MFS"/>
</dbReference>
<keyword evidence="2" id="KW-0813">Transport</keyword>
<evidence type="ECO:0000256" key="4">
    <source>
        <dbReference type="ARBA" id="ARBA00022989"/>
    </source>
</evidence>
<dbReference type="PROSITE" id="PS50850">
    <property type="entry name" value="MFS"/>
    <property type="match status" value="1"/>
</dbReference>
<dbReference type="PRINTS" id="PR01036">
    <property type="entry name" value="TCRTETB"/>
</dbReference>
<evidence type="ECO:0000256" key="5">
    <source>
        <dbReference type="ARBA" id="ARBA00023136"/>
    </source>
</evidence>
<evidence type="ECO:0000313" key="9">
    <source>
        <dbReference type="Proteomes" id="UP001596310"/>
    </source>
</evidence>
<dbReference type="Pfam" id="PF07690">
    <property type="entry name" value="MFS_1"/>
    <property type="match status" value="1"/>
</dbReference>
<gene>
    <name evidence="8" type="ORF">ACFQHW_03555</name>
</gene>
<feature type="transmembrane region" description="Helical" evidence="6">
    <location>
        <begin position="66"/>
        <end position="88"/>
    </location>
</feature>
<evidence type="ECO:0000259" key="7">
    <source>
        <dbReference type="PROSITE" id="PS50850"/>
    </source>
</evidence>
<dbReference type="Gene3D" id="1.20.1720.10">
    <property type="entry name" value="Multidrug resistance protein D"/>
    <property type="match status" value="1"/>
</dbReference>
<keyword evidence="4 6" id="KW-1133">Transmembrane helix</keyword>
<feature type="transmembrane region" description="Helical" evidence="6">
    <location>
        <begin position="325"/>
        <end position="344"/>
    </location>
</feature>
<sequence length="432" mass="45809">MKVFGVTTATVQWMTTLYLLIVAIMMPFSALLKRSYPAKKLFLVANLLFLGGIVLDYFAPSFALLLLGRAIQGLGTGIALPLMFNIILEQVPASKVGMMMGIGTLITAIAPAIGPVFGGVVVTKMSWRAIFLFLVPVLLISLGLGLTCLEQKHPVHRQKVDLPSLVAIIALFGGAIYGANAMGAAGIGSRQVWLSFALALLGLIGLIWRSQRIAAPILDLKVFRHRRFSINLVGFVLFQMTALGLSFIVPNYIQLVDQQSALTAGLTVLPGAAIGALLAPFGGRIYDRVGAAKPIILGSCLSLVGLILFALWGQNLSLGAINLFYVIYMLGTGIGFGNVMTVGLKSLPEAEQTDGNAIMTTMQQFAAALGTAIVSAIISQAQQGAGDLRQATARGSQQGLAVQAVFVLIELICMIIVTRTPKSPTQSSSDEY</sequence>
<dbReference type="SUPFAM" id="SSF103473">
    <property type="entry name" value="MFS general substrate transporter"/>
    <property type="match status" value="1"/>
</dbReference>
<comment type="subcellular location">
    <subcellularLocation>
        <location evidence="1">Cell membrane</location>
        <topology evidence="1">Multi-pass membrane protein</topology>
    </subcellularLocation>
</comment>
<dbReference type="InterPro" id="IPR036259">
    <property type="entry name" value="MFS_trans_sf"/>
</dbReference>
<feature type="transmembrane region" description="Helical" evidence="6">
    <location>
        <begin position="398"/>
        <end position="417"/>
    </location>
</feature>
<evidence type="ECO:0000313" key="8">
    <source>
        <dbReference type="EMBL" id="MFC6314640.1"/>
    </source>
</evidence>
<name>A0ABW1UNJ4_9LACO</name>
<organism evidence="8 9">
    <name type="scientific">Lapidilactobacillus achengensis</name>
    <dbReference type="NCBI Taxonomy" id="2486000"/>
    <lineage>
        <taxon>Bacteria</taxon>
        <taxon>Bacillati</taxon>
        <taxon>Bacillota</taxon>
        <taxon>Bacilli</taxon>
        <taxon>Lactobacillales</taxon>
        <taxon>Lactobacillaceae</taxon>
        <taxon>Lapidilactobacillus</taxon>
    </lineage>
</organism>
<feature type="transmembrane region" description="Helical" evidence="6">
    <location>
        <begin position="295"/>
        <end position="313"/>
    </location>
</feature>
<reference evidence="9" key="1">
    <citation type="journal article" date="2019" name="Int. J. Syst. Evol. Microbiol.">
        <title>The Global Catalogue of Microorganisms (GCM) 10K type strain sequencing project: providing services to taxonomists for standard genome sequencing and annotation.</title>
        <authorList>
            <consortium name="The Broad Institute Genomics Platform"/>
            <consortium name="The Broad Institute Genome Sequencing Center for Infectious Disease"/>
            <person name="Wu L."/>
            <person name="Ma J."/>
        </authorList>
    </citation>
    <scope>NUCLEOTIDE SEQUENCE [LARGE SCALE GENOMIC DNA]</scope>
    <source>
        <strain evidence="9">CCM 8897</strain>
    </source>
</reference>
<dbReference type="RefSeq" id="WP_125602391.1">
    <property type="nucleotide sequence ID" value="NZ_JBHSSM010000012.1"/>
</dbReference>
<feature type="transmembrane region" description="Helical" evidence="6">
    <location>
        <begin position="261"/>
        <end position="283"/>
    </location>
</feature>
<protein>
    <submittedName>
        <fullName evidence="8">MFS transporter</fullName>
    </submittedName>
</protein>
<dbReference type="InterPro" id="IPR020846">
    <property type="entry name" value="MFS_dom"/>
</dbReference>
<feature type="transmembrane region" description="Helical" evidence="6">
    <location>
        <begin position="12"/>
        <end position="32"/>
    </location>
</feature>
<feature type="transmembrane region" description="Helical" evidence="6">
    <location>
        <begin position="191"/>
        <end position="208"/>
    </location>
</feature>